<accession>A0A379YXK6</accession>
<gene>
    <name evidence="1" type="ORF">NCTC10211_02384</name>
</gene>
<protein>
    <submittedName>
        <fullName evidence="1">Uncharacterized protein</fullName>
    </submittedName>
</protein>
<organism evidence="1 2">
    <name type="scientific">Serratia marcescens</name>
    <dbReference type="NCBI Taxonomy" id="615"/>
    <lineage>
        <taxon>Bacteria</taxon>
        <taxon>Pseudomonadati</taxon>
        <taxon>Pseudomonadota</taxon>
        <taxon>Gammaproteobacteria</taxon>
        <taxon>Enterobacterales</taxon>
        <taxon>Yersiniaceae</taxon>
        <taxon>Serratia</taxon>
    </lineage>
</organism>
<sequence>MQTLKYAAMVEAMKAIDEPVIIVVGSFVGEVREVGARLAIDAGITPYYPSLSFSPSSAMIERKRKELISKGGKPVMFVDQYPLAVHWERGFKGFSLTDDAEEVAVAEIQAQNVYIRAAPNKKERQRRCDEMMGKSLIQLNNLFSASKEALIEIEQKAVELEASGNKEQQQAFLEELKEETFMQRVSRRIFGDKK</sequence>
<dbReference type="EMBL" id="UGYK01000002">
    <property type="protein sequence ID" value="SUI49494.1"/>
    <property type="molecule type" value="Genomic_DNA"/>
</dbReference>
<dbReference type="AlphaFoldDB" id="A0A379YXK6"/>
<reference evidence="1 2" key="1">
    <citation type="submission" date="2018-06" db="EMBL/GenBank/DDBJ databases">
        <authorList>
            <consortium name="Pathogen Informatics"/>
            <person name="Doyle S."/>
        </authorList>
    </citation>
    <scope>NUCLEOTIDE SEQUENCE [LARGE SCALE GENOMIC DNA]</scope>
    <source>
        <strain evidence="1 2">NCTC10211</strain>
    </source>
</reference>
<dbReference type="Proteomes" id="UP000254765">
    <property type="component" value="Unassembled WGS sequence"/>
</dbReference>
<name>A0A379YXK6_SERMA</name>
<evidence type="ECO:0000313" key="2">
    <source>
        <dbReference type="Proteomes" id="UP000254765"/>
    </source>
</evidence>
<dbReference type="RefSeq" id="WP_033639590.1">
    <property type="nucleotide sequence ID" value="NZ_CAMIQS010000001.1"/>
</dbReference>
<proteinExistence type="predicted"/>
<evidence type="ECO:0000313" key="1">
    <source>
        <dbReference type="EMBL" id="SUI49494.1"/>
    </source>
</evidence>